<evidence type="ECO:0000256" key="7">
    <source>
        <dbReference type="ARBA" id="ARBA00022989"/>
    </source>
</evidence>
<reference evidence="12" key="1">
    <citation type="submission" date="2024-02" db="UniProtKB">
        <authorList>
            <consortium name="WormBaseParasite"/>
        </authorList>
    </citation>
    <scope>IDENTIFICATION</scope>
</reference>
<feature type="transmembrane region" description="Helical" evidence="10">
    <location>
        <begin position="12"/>
        <end position="29"/>
    </location>
</feature>
<evidence type="ECO:0000256" key="8">
    <source>
        <dbReference type="ARBA" id="ARBA00023034"/>
    </source>
</evidence>
<keyword evidence="4" id="KW-0808">Transferase</keyword>
<protein>
    <recommendedName>
        <fullName evidence="10">Hexosyltransferase</fullName>
        <ecNumber evidence="10">2.4.1.-</ecNumber>
    </recommendedName>
</protein>
<keyword evidence="8 10" id="KW-0333">Golgi apparatus</keyword>
<evidence type="ECO:0000256" key="4">
    <source>
        <dbReference type="ARBA" id="ARBA00022679"/>
    </source>
</evidence>
<dbReference type="PANTHER" id="PTHR11214">
    <property type="entry name" value="BETA-1,3-N-ACETYLGLUCOSAMINYLTRANSFERASE"/>
    <property type="match status" value="1"/>
</dbReference>
<dbReference type="GO" id="GO:0016758">
    <property type="term" value="F:hexosyltransferase activity"/>
    <property type="evidence" value="ECO:0007669"/>
    <property type="project" value="InterPro"/>
</dbReference>
<accession>A0AAF3J361</accession>
<dbReference type="Pfam" id="PF01762">
    <property type="entry name" value="Galactosyl_T"/>
    <property type="match status" value="1"/>
</dbReference>
<keyword evidence="6 10" id="KW-0735">Signal-anchor</keyword>
<evidence type="ECO:0000313" key="12">
    <source>
        <dbReference type="WBParaSite" id="MBELARI_LOCUS13298"/>
    </source>
</evidence>
<evidence type="ECO:0000256" key="10">
    <source>
        <dbReference type="RuleBase" id="RU363063"/>
    </source>
</evidence>
<dbReference type="EC" id="2.4.1.-" evidence="10"/>
<keyword evidence="5 10" id="KW-0812">Transmembrane</keyword>
<comment type="similarity">
    <text evidence="2 10">Belongs to the glycosyltransferase 31 family.</text>
</comment>
<proteinExistence type="inferred from homology"/>
<evidence type="ECO:0000256" key="5">
    <source>
        <dbReference type="ARBA" id="ARBA00022692"/>
    </source>
</evidence>
<dbReference type="Gene3D" id="3.90.550.50">
    <property type="match status" value="1"/>
</dbReference>
<evidence type="ECO:0000256" key="2">
    <source>
        <dbReference type="ARBA" id="ARBA00008661"/>
    </source>
</evidence>
<evidence type="ECO:0000256" key="9">
    <source>
        <dbReference type="ARBA" id="ARBA00023136"/>
    </source>
</evidence>
<dbReference type="GO" id="GO:0000139">
    <property type="term" value="C:Golgi membrane"/>
    <property type="evidence" value="ECO:0007669"/>
    <property type="project" value="UniProtKB-SubCell"/>
</dbReference>
<dbReference type="InterPro" id="IPR002659">
    <property type="entry name" value="Glyco_trans_31"/>
</dbReference>
<keyword evidence="9 10" id="KW-0472">Membrane</keyword>
<evidence type="ECO:0000256" key="3">
    <source>
        <dbReference type="ARBA" id="ARBA00022676"/>
    </source>
</evidence>
<dbReference type="Proteomes" id="UP000887575">
    <property type="component" value="Unassembled WGS sequence"/>
</dbReference>
<organism evidence="11 12">
    <name type="scientific">Mesorhabditis belari</name>
    <dbReference type="NCBI Taxonomy" id="2138241"/>
    <lineage>
        <taxon>Eukaryota</taxon>
        <taxon>Metazoa</taxon>
        <taxon>Ecdysozoa</taxon>
        <taxon>Nematoda</taxon>
        <taxon>Chromadorea</taxon>
        <taxon>Rhabditida</taxon>
        <taxon>Rhabditina</taxon>
        <taxon>Rhabditomorpha</taxon>
        <taxon>Rhabditoidea</taxon>
        <taxon>Rhabditidae</taxon>
        <taxon>Mesorhabditinae</taxon>
        <taxon>Mesorhabditis</taxon>
    </lineage>
</organism>
<sequence length="325" mass="38050">MLVSQISPEKLLIAIFSWVFPYILLANYLERSLLPFRALCYTQSDLLSYISSAGNVNECIQKYHYPRKADPNCRLNIRPEILHFPKVDENAKKIVVIRTAPNSKDYRDFIRSTWKSHFREIPVVFVVGKRKSLELNEESDEQQDVIQFDFTDSYHSLAYKMVSMYSWILEKLPKVEEILVLNDDTIVNVTAIRQLPSRDPDDLWLLGKVSRGYPRLWMPWLTWHVHGDMYPNLCYPRFVQGSSFVISRGAARALLNNICRFPWIHLDDIHVGVMSSCLGIDLIHFDGFDQHTFDRFVVFHYQYSRNSAGYLKSLWENSELSMNNP</sequence>
<evidence type="ECO:0000256" key="1">
    <source>
        <dbReference type="ARBA" id="ARBA00004323"/>
    </source>
</evidence>
<keyword evidence="7 10" id="KW-1133">Transmembrane helix</keyword>
<dbReference type="AlphaFoldDB" id="A0AAF3J361"/>
<name>A0AAF3J361_9BILA</name>
<keyword evidence="11" id="KW-1185">Reference proteome</keyword>
<keyword evidence="3 10" id="KW-0328">Glycosyltransferase</keyword>
<comment type="subcellular location">
    <subcellularLocation>
        <location evidence="1 10">Golgi apparatus membrane</location>
        <topology evidence="1 10">Single-pass type II membrane protein</topology>
    </subcellularLocation>
</comment>
<dbReference type="GO" id="GO:0006493">
    <property type="term" value="P:protein O-linked glycosylation"/>
    <property type="evidence" value="ECO:0007669"/>
    <property type="project" value="TreeGrafter"/>
</dbReference>
<dbReference type="PANTHER" id="PTHR11214:SF378">
    <property type="entry name" value="BETA-1,3-GALACTOSYLTRANSFERASE 4"/>
    <property type="match status" value="1"/>
</dbReference>
<evidence type="ECO:0000256" key="6">
    <source>
        <dbReference type="ARBA" id="ARBA00022968"/>
    </source>
</evidence>
<evidence type="ECO:0000313" key="11">
    <source>
        <dbReference type="Proteomes" id="UP000887575"/>
    </source>
</evidence>
<dbReference type="WBParaSite" id="MBELARI_LOCUS13298">
    <property type="protein sequence ID" value="MBELARI_LOCUS13298"/>
    <property type="gene ID" value="MBELARI_LOCUS13298"/>
</dbReference>